<evidence type="ECO:0000313" key="6">
    <source>
        <dbReference type="Proteomes" id="UP000319976"/>
    </source>
</evidence>
<dbReference type="Pfam" id="PF02538">
    <property type="entry name" value="Hydantoinase_B"/>
    <property type="match status" value="1"/>
</dbReference>
<dbReference type="InterPro" id="IPR008040">
    <property type="entry name" value="Hydant_A_N"/>
</dbReference>
<accession>A0A517TAP7</accession>
<dbReference type="EMBL" id="CP036316">
    <property type="protein sequence ID" value="QDT65445.1"/>
    <property type="molecule type" value="Genomic_DNA"/>
</dbReference>
<dbReference type="EC" id="6.4.1.8" evidence="5"/>
<dbReference type="GO" id="GO:0005829">
    <property type="term" value="C:cytosol"/>
    <property type="evidence" value="ECO:0007669"/>
    <property type="project" value="TreeGrafter"/>
</dbReference>
<organism evidence="5 6">
    <name type="scientific">Calycomorphotria hydatis</name>
    <dbReference type="NCBI Taxonomy" id="2528027"/>
    <lineage>
        <taxon>Bacteria</taxon>
        <taxon>Pseudomonadati</taxon>
        <taxon>Planctomycetota</taxon>
        <taxon>Planctomycetia</taxon>
        <taxon>Planctomycetales</taxon>
        <taxon>Planctomycetaceae</taxon>
        <taxon>Calycomorphotria</taxon>
    </lineage>
</organism>
<dbReference type="GO" id="GO:0006749">
    <property type="term" value="P:glutathione metabolic process"/>
    <property type="evidence" value="ECO:0007669"/>
    <property type="project" value="TreeGrafter"/>
</dbReference>
<dbReference type="InterPro" id="IPR045079">
    <property type="entry name" value="Oxoprolinase-like"/>
</dbReference>
<dbReference type="RefSeq" id="WP_145263450.1">
    <property type="nucleotide sequence ID" value="NZ_CP036316.1"/>
</dbReference>
<dbReference type="Pfam" id="PF01968">
    <property type="entry name" value="Hydantoinase_A"/>
    <property type="match status" value="1"/>
</dbReference>
<dbReference type="OrthoDB" id="9768323at2"/>
<feature type="domain" description="Hydantoinase A/oxoprolinase" evidence="2">
    <location>
        <begin position="276"/>
        <end position="557"/>
    </location>
</feature>
<dbReference type="GO" id="GO:0016874">
    <property type="term" value="F:ligase activity"/>
    <property type="evidence" value="ECO:0007669"/>
    <property type="project" value="UniProtKB-KW"/>
</dbReference>
<feature type="domain" description="Hydantoinase/oxoprolinase N-terminal" evidence="4">
    <location>
        <begin position="109"/>
        <end position="256"/>
    </location>
</feature>
<dbReference type="KEGG" id="chya:V22_26980"/>
<dbReference type="InterPro" id="IPR002821">
    <property type="entry name" value="Hydantoinase_A"/>
</dbReference>
<evidence type="ECO:0000259" key="3">
    <source>
        <dbReference type="Pfam" id="PF02538"/>
    </source>
</evidence>
<evidence type="ECO:0000259" key="2">
    <source>
        <dbReference type="Pfam" id="PF01968"/>
    </source>
</evidence>
<reference evidence="5 6" key="1">
    <citation type="submission" date="2019-02" db="EMBL/GenBank/DDBJ databases">
        <title>Deep-cultivation of Planctomycetes and their phenomic and genomic characterization uncovers novel biology.</title>
        <authorList>
            <person name="Wiegand S."/>
            <person name="Jogler M."/>
            <person name="Boedeker C."/>
            <person name="Pinto D."/>
            <person name="Vollmers J."/>
            <person name="Rivas-Marin E."/>
            <person name="Kohn T."/>
            <person name="Peeters S.H."/>
            <person name="Heuer A."/>
            <person name="Rast P."/>
            <person name="Oberbeckmann S."/>
            <person name="Bunk B."/>
            <person name="Jeske O."/>
            <person name="Meyerdierks A."/>
            <person name="Storesund J.E."/>
            <person name="Kallscheuer N."/>
            <person name="Luecker S."/>
            <person name="Lage O.M."/>
            <person name="Pohl T."/>
            <person name="Merkel B.J."/>
            <person name="Hornburger P."/>
            <person name="Mueller R.-W."/>
            <person name="Bruemmer F."/>
            <person name="Labrenz M."/>
            <person name="Spormann A.M."/>
            <person name="Op den Camp H."/>
            <person name="Overmann J."/>
            <person name="Amann R."/>
            <person name="Jetten M.S.M."/>
            <person name="Mascher T."/>
            <person name="Medema M.H."/>
            <person name="Devos D.P."/>
            <person name="Kaster A.-K."/>
            <person name="Ovreas L."/>
            <person name="Rohde M."/>
            <person name="Galperin M.Y."/>
            <person name="Jogler C."/>
        </authorList>
    </citation>
    <scope>NUCLEOTIDE SEQUENCE [LARGE SCALE GENOMIC DNA]</scope>
    <source>
        <strain evidence="5 6">V22</strain>
    </source>
</reference>
<name>A0A517TAP7_9PLAN</name>
<proteinExistence type="inferred from homology"/>
<comment type="similarity">
    <text evidence="1">Belongs to the oxoprolinase family.</text>
</comment>
<evidence type="ECO:0000313" key="5">
    <source>
        <dbReference type="EMBL" id="QDT65445.1"/>
    </source>
</evidence>
<evidence type="ECO:0000259" key="4">
    <source>
        <dbReference type="Pfam" id="PF05378"/>
    </source>
</evidence>
<keyword evidence="6" id="KW-1185">Reference proteome</keyword>
<evidence type="ECO:0000256" key="1">
    <source>
        <dbReference type="ARBA" id="ARBA00010403"/>
    </source>
</evidence>
<dbReference type="Proteomes" id="UP000319976">
    <property type="component" value="Chromosome"/>
</dbReference>
<dbReference type="PANTHER" id="PTHR11365:SF23">
    <property type="entry name" value="HYPOTHETICAL 5-OXOPROLINASE (EUROFUNG)-RELATED"/>
    <property type="match status" value="1"/>
</dbReference>
<protein>
    <submittedName>
        <fullName evidence="5">Acetophenone carboxylase gamma subunit</fullName>
        <ecNumber evidence="5">6.4.1.8</ecNumber>
    </submittedName>
</protein>
<dbReference type="Pfam" id="PF05378">
    <property type="entry name" value="Hydant_A_N"/>
    <property type="match status" value="1"/>
</dbReference>
<feature type="domain" description="Hydantoinase B/oxoprolinase" evidence="3">
    <location>
        <begin position="760"/>
        <end position="1272"/>
    </location>
</feature>
<sequence length="1272" mass="137280">MRHDWQFWIDVGGTFTDCLAVKAGQEPLLIKVLSSGVTKGVVKDAVDATSFEDERRIGEPDEFWNGYSLTAYRNDEPVLCGKIQDFEASSGQLRIDRELPDWFQSGIRYELASAEEAPLLAIRTALKLPMSESLPALTVRLGTTRGTNALLTRRGAKTAFITNTGFADLLKIGDQARPKLFELAIQKSEPLYECVAEIDARLNDMGEPITEFDVNKVSATLSEVKSQGVESVAICLLHAYRNDQHERQLEELAHQIGFDEVSISSRVAPAIKIVPRAETTMVDAYLNPVLREYVKSIAGQIPDGGHALKLMTSAGGLVASERFSGKDSVLSGPAGGVVGFAHAAEQEGYSRAIGFDMGGTSTDVARYGGEYEYEFETRKAGVRLSVPTLAIETVAAGGGSVCGFDGVRMFVGPESAGADPGPACYGKGGPLSVTDINLELGLILPEWFPFPLDREAVTRLLEERCEEVAASPLGRRMKPSELAEGYRRIAVETMVRAIRNVSVTKGDDPADHLLVCFGGAGPQHACAVARALGMKEILIHPYAGVLSAYGIGLADVRRFGEWTVLRELTEQSLEEVRQRFELVSQELYEEVRAEGIPEDNIQPGSLMLDLRYSGAETTLTVTVISDVTEVRQSFEELHETQFGYRREGRAIEIVAARAEVIGKTDAVGTTPSTNADGTLKKSGETIATFNGQEMAVPVYDREGLPLGGEIAGPAILHDAASTIIIEPDFSATVTSNNNLLLKQQETSTKQHSQHEEANADPVMLELFNNRFSSIAEQMGEVLRRTAFSTNVKERLDFSCAIFSTDGELVANAPHVPVHLGAMSETVKRVIADNPEISPGDVFVTNDPNRGGSHLPDVTVITPVFDAAQSRRLFWTASRAHHAEIGGIVPGSVPPFSKNLAEEGVLIRNFRLMEGGQSKEAELRELLSSGVYPSRNVDENLADIAAQVAANRRGSQGLLQLVGEFSAEHVLRYMQFIRDAAAEKVRLALRDLGDGEYAMTDHLDDGSPIAVAITIEEGSATVDFTGTGPVIKEGNLNANRAIVTAAVLYVFRCLLNEDIPLNGGVLEPVEIVLPECLLNPPSFDDPQECAAVVGGNVETSQRVVDVLLGALGLAAASQGTMNNLTFGDDTFGYYETICGGSGATADTDGADAVHTHMTNTRLTDPEVIEHRYPIRLRSFRIREESGGTGQQSGGSGVVRELEFLKPLHVAMLSERRGDYQPFGLEGGKPGDLGRNTLIRSDGEVTDLGGKFQKRVEAGDVLRIETPGGGGYGN</sequence>
<dbReference type="InterPro" id="IPR003692">
    <property type="entry name" value="Hydantoinase_B"/>
</dbReference>
<dbReference type="PANTHER" id="PTHR11365">
    <property type="entry name" value="5-OXOPROLINASE RELATED"/>
    <property type="match status" value="1"/>
</dbReference>
<gene>
    <name evidence="5" type="primary">apc3</name>
    <name evidence="5" type="ORF">V22_26980</name>
</gene>
<dbReference type="AlphaFoldDB" id="A0A517TAP7"/>
<keyword evidence="5" id="KW-0436">Ligase</keyword>
<dbReference type="GO" id="GO:0017168">
    <property type="term" value="F:5-oxoprolinase (ATP-hydrolyzing) activity"/>
    <property type="evidence" value="ECO:0007669"/>
    <property type="project" value="TreeGrafter"/>
</dbReference>